<protein>
    <recommendedName>
        <fullName evidence="1">F-box domain-containing protein</fullName>
    </recommendedName>
</protein>
<dbReference type="GeneID" id="9828854"/>
<dbReference type="RefSeq" id="XP_003108265.2">
    <property type="nucleotide sequence ID" value="XM_003108217.2"/>
</dbReference>
<dbReference type="PANTHER" id="PTHR21503">
    <property type="entry name" value="F-BOX-CONTAINING HYPOTHETICAL PROTEIN C.ELEGANS"/>
    <property type="match status" value="1"/>
</dbReference>
<gene>
    <name evidence="2" type="ORF">GCK72_014635</name>
</gene>
<sequence length="430" mass="51422">MELTLFLECYALVEAEIQPTKHSDTQVELFHQYFSSSVLYQFCMHRQEERPRIHKKIFNFLLKESAGSLSCINEDDLKKEQMSLPFLKFPGLVQIEVIKQLELRDVFWLSLCSKHMKHVIRSAELRPKRVHYLVAYNRIQVALRFLEHNDNVHPLVLVRRISYGDTKDLKKMKMGGATIKSRFIKSTESKNFNHYLEYLHSEQNVVINSLQLHINYIFRNEPRVQINVYCTDSLSLSTLIKNAKDSFVIQRLFSTATLEYFLKRHPTLESLHIKSNFTDEKLQEDAKLWKLDRLAFRNSEDMTPMLMRKFNGRYMILDNSNYSKEFWQELIRKWIRRESYHNLQAVITRTHHNLFRVINWREFWAECNAMKWDGLRRPKHFKFDPKIIDFGLYEPEEIDCSDYIDIQQTGGGKWASIRDTGYAVHFFVWD</sequence>
<reference evidence="2 3" key="1">
    <citation type="submission" date="2019-12" db="EMBL/GenBank/DDBJ databases">
        <title>Chromosome-level assembly of the Caenorhabditis remanei genome.</title>
        <authorList>
            <person name="Teterina A.A."/>
            <person name="Willis J.H."/>
            <person name="Phillips P.C."/>
        </authorList>
    </citation>
    <scope>NUCLEOTIDE SEQUENCE [LARGE SCALE GENOMIC DNA]</scope>
    <source>
        <strain evidence="2 3">PX506</strain>
        <tissue evidence="2">Whole organism</tissue>
    </source>
</reference>
<dbReference type="CTD" id="9828854"/>
<dbReference type="PROSITE" id="PS50181">
    <property type="entry name" value="FBOX"/>
    <property type="match status" value="1"/>
</dbReference>
<name>A0A6A5GSM2_CAERE</name>
<dbReference type="PANTHER" id="PTHR21503:SF8">
    <property type="entry name" value="F-BOX ASSOCIATED DOMAIN-CONTAINING PROTEIN-RELATED"/>
    <property type="match status" value="1"/>
</dbReference>
<dbReference type="Proteomes" id="UP000483820">
    <property type="component" value="Chromosome IV"/>
</dbReference>
<comment type="caution">
    <text evidence="2">The sequence shown here is derived from an EMBL/GenBank/DDBJ whole genome shotgun (WGS) entry which is preliminary data.</text>
</comment>
<organism evidence="2 3">
    <name type="scientific">Caenorhabditis remanei</name>
    <name type="common">Caenorhabditis vulgaris</name>
    <dbReference type="NCBI Taxonomy" id="31234"/>
    <lineage>
        <taxon>Eukaryota</taxon>
        <taxon>Metazoa</taxon>
        <taxon>Ecdysozoa</taxon>
        <taxon>Nematoda</taxon>
        <taxon>Chromadorea</taxon>
        <taxon>Rhabditida</taxon>
        <taxon>Rhabditina</taxon>
        <taxon>Rhabditomorpha</taxon>
        <taxon>Rhabditoidea</taxon>
        <taxon>Rhabditidae</taxon>
        <taxon>Peloderinae</taxon>
        <taxon>Caenorhabditis</taxon>
    </lineage>
</organism>
<dbReference type="KEGG" id="crq:GCK72_014635"/>
<proteinExistence type="predicted"/>
<dbReference type="EMBL" id="WUAV01000004">
    <property type="protein sequence ID" value="KAF1758177.1"/>
    <property type="molecule type" value="Genomic_DNA"/>
</dbReference>
<evidence type="ECO:0000313" key="3">
    <source>
        <dbReference type="Proteomes" id="UP000483820"/>
    </source>
</evidence>
<evidence type="ECO:0000313" key="2">
    <source>
        <dbReference type="EMBL" id="KAF1758177.1"/>
    </source>
</evidence>
<accession>A0A6A5GSM2</accession>
<dbReference type="AlphaFoldDB" id="A0A6A5GSM2"/>
<dbReference type="Pfam" id="PF00646">
    <property type="entry name" value="F-box"/>
    <property type="match status" value="1"/>
</dbReference>
<evidence type="ECO:0000259" key="1">
    <source>
        <dbReference type="PROSITE" id="PS50181"/>
    </source>
</evidence>
<feature type="domain" description="F-box" evidence="1">
    <location>
        <begin position="83"/>
        <end position="130"/>
    </location>
</feature>
<dbReference type="InterPro" id="IPR001810">
    <property type="entry name" value="F-box_dom"/>
</dbReference>